<reference evidence="2" key="1">
    <citation type="submission" date="2019-08" db="EMBL/GenBank/DDBJ databases">
        <authorList>
            <person name="Kucharzyk K."/>
            <person name="Murdoch R.W."/>
            <person name="Higgins S."/>
            <person name="Loffler F."/>
        </authorList>
    </citation>
    <scope>NUCLEOTIDE SEQUENCE</scope>
</reference>
<name>A0A645EPL8_9ZZZZ</name>
<organism evidence="2">
    <name type="scientific">bioreactor metagenome</name>
    <dbReference type="NCBI Taxonomy" id="1076179"/>
    <lineage>
        <taxon>unclassified sequences</taxon>
        <taxon>metagenomes</taxon>
        <taxon>ecological metagenomes</taxon>
    </lineage>
</organism>
<accession>A0A645EPL8</accession>
<dbReference type="EMBL" id="VSSQ01049889">
    <property type="protein sequence ID" value="MPN03965.1"/>
    <property type="molecule type" value="Genomic_DNA"/>
</dbReference>
<comment type="caution">
    <text evidence="2">The sequence shown here is derived from an EMBL/GenBank/DDBJ whole genome shotgun (WGS) entry which is preliminary data.</text>
</comment>
<sequence length="166" mass="18292">MVAPLAVVAQFGLAGIQHLVGLIAIGFGVHLDLLGSQRRARGVAARRVADQRGEVADQEDHRMAQVLQLAHLVENNRMPNVDIRCRRVQPQLDTQRHASRLRARQLLGPILLGQELIDSAQRDFKRLSDTVGDRVCCNSRMIHKGFSGCLVSSGSYTSELRCGEGF</sequence>
<keyword evidence="1" id="KW-0812">Transmembrane</keyword>
<evidence type="ECO:0000313" key="2">
    <source>
        <dbReference type="EMBL" id="MPN03965.1"/>
    </source>
</evidence>
<feature type="transmembrane region" description="Helical" evidence="1">
    <location>
        <begin position="6"/>
        <end position="31"/>
    </location>
</feature>
<keyword evidence="1" id="KW-0472">Membrane</keyword>
<evidence type="ECO:0000256" key="1">
    <source>
        <dbReference type="SAM" id="Phobius"/>
    </source>
</evidence>
<proteinExistence type="predicted"/>
<keyword evidence="1" id="KW-1133">Transmembrane helix</keyword>
<protein>
    <submittedName>
        <fullName evidence="2">Uncharacterized protein</fullName>
    </submittedName>
</protein>
<gene>
    <name evidence="2" type="ORF">SDC9_151200</name>
</gene>
<dbReference type="AlphaFoldDB" id="A0A645EPL8"/>